<comment type="caution">
    <text evidence="1">The sequence shown here is derived from an EMBL/GenBank/DDBJ whole genome shotgun (WGS) entry which is preliminary data.</text>
</comment>
<keyword evidence="2" id="KW-1185">Reference proteome</keyword>
<proteinExistence type="predicted"/>
<name>A0A9X2YZN7_9MYCO</name>
<dbReference type="RefSeq" id="WP_263995761.1">
    <property type="nucleotide sequence ID" value="NZ_JACKVK010000008.1"/>
</dbReference>
<sequence>MPDRDRGDLGVEAFTHDGVAFQCYAAEEPLDVKELYEKQRSKLTSDLNKLNKATKRLDLIALFNGVKIHIYVFMVPRHESKELVKHAQAKALEVRGWKLPFIADDFAITIETDENYDCERDQIWSIPRPLIDNRPIGSVEIAKWQEENNPLFVDAQRKLGDLGLVGEGLSAALRTLLSQYLKGENMLTSLRSSFPDGWQAVARVKSMKEDLLALEYPPGAAETLADVKSIAEELAKEICIAAPTVDQLSARVLAWSAVADWVFRCPLDFVGSK</sequence>
<organism evidence="1 2">
    <name type="scientific">Mycobacterium yunnanensis</name>
    <dbReference type="NCBI Taxonomy" id="368477"/>
    <lineage>
        <taxon>Bacteria</taxon>
        <taxon>Bacillati</taxon>
        <taxon>Actinomycetota</taxon>
        <taxon>Actinomycetes</taxon>
        <taxon>Mycobacteriales</taxon>
        <taxon>Mycobacteriaceae</taxon>
        <taxon>Mycobacterium</taxon>
    </lineage>
</organism>
<protein>
    <submittedName>
        <fullName evidence="1">Uncharacterized protein</fullName>
    </submittedName>
</protein>
<dbReference type="AlphaFoldDB" id="A0A9X2YZN7"/>
<dbReference type="Proteomes" id="UP001141629">
    <property type="component" value="Unassembled WGS sequence"/>
</dbReference>
<evidence type="ECO:0000313" key="2">
    <source>
        <dbReference type="Proteomes" id="UP001141629"/>
    </source>
</evidence>
<accession>A0A9X2YZN7</accession>
<reference evidence="1" key="2">
    <citation type="journal article" date="2022" name="BMC Genomics">
        <title>Comparative genome analysis of mycobacteria focusing on tRNA and non-coding RNA.</title>
        <authorList>
            <person name="Behra P.R.K."/>
            <person name="Pettersson B.M.F."/>
            <person name="Ramesh M."/>
            <person name="Das S."/>
            <person name="Dasgupta S."/>
            <person name="Kirsebom L.A."/>
        </authorList>
    </citation>
    <scope>NUCLEOTIDE SEQUENCE</scope>
    <source>
        <strain evidence="1">DSM 44838</strain>
    </source>
</reference>
<evidence type="ECO:0000313" key="1">
    <source>
        <dbReference type="EMBL" id="MCV7420974.1"/>
    </source>
</evidence>
<gene>
    <name evidence="1" type="ORF">H7K45_10530</name>
</gene>
<dbReference type="EMBL" id="JACKVK010000008">
    <property type="protein sequence ID" value="MCV7420974.1"/>
    <property type="molecule type" value="Genomic_DNA"/>
</dbReference>
<reference evidence="1" key="1">
    <citation type="submission" date="2020-07" db="EMBL/GenBank/DDBJ databases">
        <authorList>
            <person name="Pettersson B.M.F."/>
            <person name="Behra P.R.K."/>
            <person name="Ramesh M."/>
            <person name="Das S."/>
            <person name="Dasgupta S."/>
            <person name="Kirsebom L.A."/>
        </authorList>
    </citation>
    <scope>NUCLEOTIDE SEQUENCE</scope>
    <source>
        <strain evidence="1">DSM 44838</strain>
    </source>
</reference>